<sequence length="118" mass="14132">MFVDQLKRDIHNLDHSIVINHFNTNVKYPMKKVFNEVRRILAEPTNITKRALEVQCLAEPPLTTLEILKDNLEDNWFIKMAEHYHYYSPEVEKIEQRLDKYVEILAICQAACQKILYW</sequence>
<evidence type="ECO:0000313" key="2">
    <source>
        <dbReference type="WBParaSite" id="PS1159_v2.g15249.t1"/>
    </source>
</evidence>
<dbReference type="Proteomes" id="UP000887580">
    <property type="component" value="Unplaced"/>
</dbReference>
<accession>A0AC35FC08</accession>
<reference evidence="2" key="1">
    <citation type="submission" date="2022-11" db="UniProtKB">
        <authorList>
            <consortium name="WormBaseParasite"/>
        </authorList>
    </citation>
    <scope>IDENTIFICATION</scope>
</reference>
<protein>
    <submittedName>
        <fullName evidence="2">Uncharacterized protein</fullName>
    </submittedName>
</protein>
<evidence type="ECO:0000313" key="1">
    <source>
        <dbReference type="Proteomes" id="UP000887580"/>
    </source>
</evidence>
<proteinExistence type="predicted"/>
<dbReference type="WBParaSite" id="PS1159_v2.g15249.t1">
    <property type="protein sequence ID" value="PS1159_v2.g15249.t1"/>
    <property type="gene ID" value="PS1159_v2.g15249"/>
</dbReference>
<organism evidence="1 2">
    <name type="scientific">Panagrolaimus sp. PS1159</name>
    <dbReference type="NCBI Taxonomy" id="55785"/>
    <lineage>
        <taxon>Eukaryota</taxon>
        <taxon>Metazoa</taxon>
        <taxon>Ecdysozoa</taxon>
        <taxon>Nematoda</taxon>
        <taxon>Chromadorea</taxon>
        <taxon>Rhabditida</taxon>
        <taxon>Tylenchina</taxon>
        <taxon>Panagrolaimomorpha</taxon>
        <taxon>Panagrolaimoidea</taxon>
        <taxon>Panagrolaimidae</taxon>
        <taxon>Panagrolaimus</taxon>
    </lineage>
</organism>
<name>A0AC35FC08_9BILA</name>